<comment type="cofactor">
    <cofactor evidence="1 8">
        <name>FAD</name>
        <dbReference type="ChEBI" id="CHEBI:57692"/>
    </cofactor>
</comment>
<dbReference type="EMBL" id="FQNC01000116">
    <property type="protein sequence ID" value="SGZ31866.1"/>
    <property type="molecule type" value="Genomic_DNA"/>
</dbReference>
<name>A0A2X0PIN4_9BASI</name>
<dbReference type="EC" id="1.8.3.2" evidence="8"/>
<evidence type="ECO:0000313" key="11">
    <source>
        <dbReference type="EMBL" id="SGZ31866.1"/>
    </source>
</evidence>
<comment type="subcellular location">
    <subcellularLocation>
        <location evidence="2">Mitochondrion intermembrane space</location>
    </subcellularLocation>
</comment>
<dbReference type="SUPFAM" id="SSF69000">
    <property type="entry name" value="FAD-dependent thiol oxidase"/>
    <property type="match status" value="1"/>
</dbReference>
<keyword evidence="5 8" id="KW-0560">Oxidoreductase</keyword>
<evidence type="ECO:0000256" key="6">
    <source>
        <dbReference type="ARBA" id="ARBA00023128"/>
    </source>
</evidence>
<evidence type="ECO:0000256" key="5">
    <source>
        <dbReference type="ARBA" id="ARBA00023002"/>
    </source>
</evidence>
<dbReference type="GO" id="GO:0050660">
    <property type="term" value="F:flavin adenine dinucleotide binding"/>
    <property type="evidence" value="ECO:0007669"/>
    <property type="project" value="TreeGrafter"/>
</dbReference>
<sequence>MVAGEGKETPEMAAARSKYPPGTVLNPDGTPCKICTSSAAWSTFAGRTKKKIPKTGTAAGAGAGAAATTLASVDTTESIASPTDCPPDVEQLGRHTWTFLHTAASYFPPAPSAHQRTSMLSLLNSLPTLYPCGMCADELGKYIQQHPPEQAVNGGRTSLELWLCQVHNEVNQRLGKTPFDCDNVGQRWRDGWKDGRCD</sequence>
<dbReference type="GO" id="GO:0005758">
    <property type="term" value="C:mitochondrial intermembrane space"/>
    <property type="evidence" value="ECO:0007669"/>
    <property type="project" value="UniProtKB-SubCell"/>
</dbReference>
<evidence type="ECO:0000256" key="1">
    <source>
        <dbReference type="ARBA" id="ARBA00001974"/>
    </source>
</evidence>
<evidence type="ECO:0000256" key="7">
    <source>
        <dbReference type="ARBA" id="ARBA00023157"/>
    </source>
</evidence>
<evidence type="ECO:0000256" key="3">
    <source>
        <dbReference type="ARBA" id="ARBA00022630"/>
    </source>
</evidence>
<dbReference type="AlphaFoldDB" id="A0A2X0PIN4"/>
<dbReference type="PANTHER" id="PTHR12645">
    <property type="entry name" value="ALR/ERV"/>
    <property type="match status" value="1"/>
</dbReference>
<dbReference type="FunFam" id="1.20.120.310:FF:000003">
    <property type="entry name" value="Sulfhydryl oxidase"/>
    <property type="match status" value="1"/>
</dbReference>
<dbReference type="GO" id="GO:0016971">
    <property type="term" value="F:flavin-dependent sulfhydryl oxidase activity"/>
    <property type="evidence" value="ECO:0007669"/>
    <property type="project" value="InterPro"/>
</dbReference>
<keyword evidence="6" id="KW-0496">Mitochondrion</keyword>
<comment type="catalytic activity">
    <reaction evidence="8">
        <text>2 R'C(R)SH + O2 = R'C(R)S-S(R)CR' + H2O2</text>
        <dbReference type="Rhea" id="RHEA:17357"/>
        <dbReference type="ChEBI" id="CHEBI:15379"/>
        <dbReference type="ChEBI" id="CHEBI:16240"/>
        <dbReference type="ChEBI" id="CHEBI:16520"/>
        <dbReference type="ChEBI" id="CHEBI:17412"/>
        <dbReference type="EC" id="1.8.3.2"/>
    </reaction>
</comment>
<evidence type="ECO:0000256" key="2">
    <source>
        <dbReference type="ARBA" id="ARBA00004569"/>
    </source>
</evidence>
<dbReference type="Gene3D" id="1.20.120.310">
    <property type="entry name" value="ERV/ALR sulfhydryl oxidase domain"/>
    <property type="match status" value="1"/>
</dbReference>
<dbReference type="InterPro" id="IPR036774">
    <property type="entry name" value="ERV/ALR_sulphydryl_oxid_sf"/>
</dbReference>
<dbReference type="Pfam" id="PF04777">
    <property type="entry name" value="Evr1_Alr"/>
    <property type="match status" value="1"/>
</dbReference>
<dbReference type="InterPro" id="IPR039799">
    <property type="entry name" value="ALR/ERV"/>
</dbReference>
<evidence type="ECO:0000256" key="8">
    <source>
        <dbReference type="RuleBase" id="RU371123"/>
    </source>
</evidence>
<keyword evidence="7" id="KW-1015">Disulfide bond</keyword>
<keyword evidence="4 8" id="KW-0274">FAD</keyword>
<protein>
    <recommendedName>
        <fullName evidence="8">Sulfhydryl oxidase</fullName>
        <ecNumber evidence="8">1.8.3.2</ecNumber>
    </recommendedName>
</protein>
<reference evidence="11 12" key="1">
    <citation type="submission" date="2016-11" db="EMBL/GenBank/DDBJ databases">
        <authorList>
            <person name="Jaros S."/>
            <person name="Januszkiewicz K."/>
            <person name="Wedrychowicz H."/>
        </authorList>
    </citation>
    <scope>NUCLEOTIDE SEQUENCE [LARGE SCALE GENOMIC DNA]</scope>
</reference>
<dbReference type="Proteomes" id="UP000249464">
    <property type="component" value="Unassembled WGS sequence"/>
</dbReference>
<proteinExistence type="predicted"/>
<feature type="domain" description="ERV/ALR sulfhydryl oxidase" evidence="10">
    <location>
        <begin position="85"/>
        <end position="188"/>
    </location>
</feature>
<keyword evidence="3 8" id="KW-0285">Flavoprotein</keyword>
<keyword evidence="12" id="KW-1185">Reference proteome</keyword>
<dbReference type="PROSITE" id="PS51324">
    <property type="entry name" value="ERV_ALR"/>
    <property type="match status" value="1"/>
</dbReference>
<feature type="compositionally biased region" description="Basic and acidic residues" evidence="9">
    <location>
        <begin position="1"/>
        <end position="10"/>
    </location>
</feature>
<organism evidence="11 12">
    <name type="scientific">Microbotryum silenes-dioicae</name>
    <dbReference type="NCBI Taxonomy" id="796604"/>
    <lineage>
        <taxon>Eukaryota</taxon>
        <taxon>Fungi</taxon>
        <taxon>Dikarya</taxon>
        <taxon>Basidiomycota</taxon>
        <taxon>Pucciniomycotina</taxon>
        <taxon>Microbotryomycetes</taxon>
        <taxon>Microbotryales</taxon>
        <taxon>Microbotryaceae</taxon>
        <taxon>Microbotryum</taxon>
    </lineage>
</organism>
<evidence type="ECO:0000259" key="10">
    <source>
        <dbReference type="PROSITE" id="PS51324"/>
    </source>
</evidence>
<dbReference type="STRING" id="796604.A0A2X0PIN4"/>
<evidence type="ECO:0000313" key="12">
    <source>
        <dbReference type="Proteomes" id="UP000249464"/>
    </source>
</evidence>
<dbReference type="PANTHER" id="PTHR12645:SF0">
    <property type="entry name" value="FAD-LINKED SULFHYDRYL OXIDASE ALR"/>
    <property type="match status" value="1"/>
</dbReference>
<feature type="region of interest" description="Disordered" evidence="9">
    <location>
        <begin position="1"/>
        <end position="23"/>
    </location>
</feature>
<gene>
    <name evidence="11" type="primary">BQ5605_C042g12024</name>
    <name evidence="11" type="ORF">BQ5605_C042G12024</name>
</gene>
<evidence type="ECO:0000256" key="4">
    <source>
        <dbReference type="ARBA" id="ARBA00022827"/>
    </source>
</evidence>
<evidence type="ECO:0000256" key="9">
    <source>
        <dbReference type="SAM" id="MobiDB-lite"/>
    </source>
</evidence>
<accession>A0A2X0PIN4</accession>
<dbReference type="InterPro" id="IPR017905">
    <property type="entry name" value="ERV/ALR_sulphydryl_oxidase"/>
</dbReference>